<dbReference type="STRING" id="94237.ENSMMOP00000024683"/>
<dbReference type="PANTHER" id="PTHR38004:SF1">
    <property type="entry name" value="PROLINE-RICH PROTEIN 33"/>
    <property type="match status" value="1"/>
</dbReference>
<keyword evidence="3" id="KW-1185">Reference proteome</keyword>
<accession>A0A3Q3X1E3</accession>
<name>A0A3Q3X1E3_MOLML</name>
<dbReference type="OMA" id="HFRATEN"/>
<feature type="compositionally biased region" description="Low complexity" evidence="1">
    <location>
        <begin position="451"/>
        <end position="462"/>
    </location>
</feature>
<evidence type="ECO:0000313" key="3">
    <source>
        <dbReference type="Proteomes" id="UP000261620"/>
    </source>
</evidence>
<protein>
    <recommendedName>
        <fullName evidence="4">Proline rich 33</fullName>
    </recommendedName>
</protein>
<dbReference type="AlphaFoldDB" id="A0A3Q3X1E3"/>
<feature type="region of interest" description="Disordered" evidence="1">
    <location>
        <begin position="426"/>
        <end position="558"/>
    </location>
</feature>
<dbReference type="Ensembl" id="ENSMMOT00000025096.1">
    <property type="protein sequence ID" value="ENSMMOP00000024683.1"/>
    <property type="gene ID" value="ENSMMOG00000018763.1"/>
</dbReference>
<dbReference type="PANTHER" id="PTHR38004">
    <property type="entry name" value="PROLINE-RICH PROTEIN 33"/>
    <property type="match status" value="1"/>
</dbReference>
<proteinExistence type="predicted"/>
<evidence type="ECO:0000313" key="2">
    <source>
        <dbReference type="Ensembl" id="ENSMMOP00000024683.1"/>
    </source>
</evidence>
<feature type="region of interest" description="Disordered" evidence="1">
    <location>
        <begin position="195"/>
        <end position="215"/>
    </location>
</feature>
<reference evidence="2" key="2">
    <citation type="submission" date="2025-09" db="UniProtKB">
        <authorList>
            <consortium name="Ensembl"/>
        </authorList>
    </citation>
    <scope>IDENTIFICATION</scope>
</reference>
<evidence type="ECO:0000256" key="1">
    <source>
        <dbReference type="SAM" id="MobiDB-lite"/>
    </source>
</evidence>
<evidence type="ECO:0008006" key="4">
    <source>
        <dbReference type="Google" id="ProtNLM"/>
    </source>
</evidence>
<sequence>MAIAYSAFTQLGMLSQQYPPPLLPKPRKDNVKLQKLLKRSARKKASAQVSQSAIHFRTSLSPVNEASPDLEHSDHSTPPKTPETPFSLYNAGQPPRFTVRPLYQHVASPYPQRAARFSFPTVATPSYSYAQHLTTPPEEKKPFVVPFFETHNDLKTAAIEATRQPKHTRPVPTPYTATGGQSLIRPLTVLTPFVKPKSPRPTFKATDRSRSPKPMFDVPQIKMYTASTSYYETNKTKTSDLETKRGTTPTAEINKVITKTSKVERDTSAPELKRVTPMAEIRRLTPTAEIQRVTPTAEIKRVTPTAEIRRLTPTAEIRRVTPTAEIKRVTPTAEIKRVTPTAEIKRVTPTAEIKRVTPTAEIKRVTPTAEIKRVTPTAEIKRVTPTAEIKRVTPTAEIKRVTPTAEIKRVTPTAEIKRVTPTAEIRAKTPTYESQTLRRTGRPKTPSQHLTRTTPEPKTTETIVNGDIHSDMTPAAKADQQSVTKSEPDLTRKIPTTPAESQTPSKMPADPTALLVTSHGCQRPRTPTYEASRLRATSPGYKRPKTPTYGTSPPEVSPAAFQRPKIQTQVGQKPKSGYRGLTPRTPLRDSSACWEHVYIWCLSS</sequence>
<reference evidence="2" key="1">
    <citation type="submission" date="2025-08" db="UniProtKB">
        <authorList>
            <consortium name="Ensembl"/>
        </authorList>
    </citation>
    <scope>IDENTIFICATION</scope>
</reference>
<organism evidence="2 3">
    <name type="scientific">Mola mola</name>
    <name type="common">Ocean sunfish</name>
    <name type="synonym">Tetraodon mola</name>
    <dbReference type="NCBI Taxonomy" id="94237"/>
    <lineage>
        <taxon>Eukaryota</taxon>
        <taxon>Metazoa</taxon>
        <taxon>Chordata</taxon>
        <taxon>Craniata</taxon>
        <taxon>Vertebrata</taxon>
        <taxon>Euteleostomi</taxon>
        <taxon>Actinopterygii</taxon>
        <taxon>Neopterygii</taxon>
        <taxon>Teleostei</taxon>
        <taxon>Neoteleostei</taxon>
        <taxon>Acanthomorphata</taxon>
        <taxon>Eupercaria</taxon>
        <taxon>Tetraodontiformes</taxon>
        <taxon>Molidae</taxon>
        <taxon>Mola</taxon>
    </lineage>
</organism>
<feature type="compositionally biased region" description="Polar residues" evidence="1">
    <location>
        <begin position="47"/>
        <end position="64"/>
    </location>
</feature>
<dbReference type="Proteomes" id="UP000261620">
    <property type="component" value="Unplaced"/>
</dbReference>
<feature type="region of interest" description="Disordered" evidence="1">
    <location>
        <begin position="37"/>
        <end position="91"/>
    </location>
</feature>